<dbReference type="Pfam" id="PF17765">
    <property type="entry name" value="MLTR_LBD"/>
    <property type="match status" value="1"/>
</dbReference>
<dbReference type="CDD" id="cd00093">
    <property type="entry name" value="HTH_XRE"/>
    <property type="match status" value="1"/>
</dbReference>
<dbReference type="eggNOG" id="COG1396">
    <property type="taxonomic scope" value="Bacteria"/>
</dbReference>
<keyword evidence="4" id="KW-1185">Reference proteome</keyword>
<dbReference type="Pfam" id="PF13560">
    <property type="entry name" value="HTH_31"/>
    <property type="match status" value="1"/>
</dbReference>
<dbReference type="HOGENOM" id="CLU_057862_1_1_11"/>
<dbReference type="SUPFAM" id="SSF47413">
    <property type="entry name" value="lambda repressor-like DNA-binding domains"/>
    <property type="match status" value="1"/>
</dbReference>
<dbReference type="InterPro" id="IPR010982">
    <property type="entry name" value="Lambda_DNA-bd_dom_sf"/>
</dbReference>
<name>C7Q3C3_CATAD</name>
<evidence type="ECO:0000313" key="4">
    <source>
        <dbReference type="Proteomes" id="UP000000851"/>
    </source>
</evidence>
<dbReference type="RefSeq" id="WP_015793588.1">
    <property type="nucleotide sequence ID" value="NC_013131.1"/>
</dbReference>
<dbReference type="InterPro" id="IPR001387">
    <property type="entry name" value="Cro/C1-type_HTH"/>
</dbReference>
<dbReference type="PANTHER" id="PTHR35010:SF2">
    <property type="entry name" value="BLL4672 PROTEIN"/>
    <property type="match status" value="1"/>
</dbReference>
<dbReference type="PROSITE" id="PS50943">
    <property type="entry name" value="HTH_CROC1"/>
    <property type="match status" value="1"/>
</dbReference>
<dbReference type="InterPro" id="IPR041413">
    <property type="entry name" value="MLTR_LBD"/>
</dbReference>
<organism evidence="3 4">
    <name type="scientific">Catenulispora acidiphila (strain DSM 44928 / JCM 14897 / NBRC 102108 / NRRL B-24433 / ID139908)</name>
    <dbReference type="NCBI Taxonomy" id="479433"/>
    <lineage>
        <taxon>Bacteria</taxon>
        <taxon>Bacillati</taxon>
        <taxon>Actinomycetota</taxon>
        <taxon>Actinomycetes</taxon>
        <taxon>Catenulisporales</taxon>
        <taxon>Catenulisporaceae</taxon>
        <taxon>Catenulispora</taxon>
    </lineage>
</organism>
<dbReference type="KEGG" id="cai:Caci_4999"/>
<dbReference type="Gene3D" id="3.30.450.180">
    <property type="match status" value="1"/>
</dbReference>
<dbReference type="SMART" id="SM00530">
    <property type="entry name" value="HTH_XRE"/>
    <property type="match status" value="1"/>
</dbReference>
<evidence type="ECO:0000256" key="1">
    <source>
        <dbReference type="SAM" id="MobiDB-lite"/>
    </source>
</evidence>
<dbReference type="Proteomes" id="UP000000851">
    <property type="component" value="Chromosome"/>
</dbReference>
<gene>
    <name evidence="3" type="ordered locus">Caci_4999</name>
</gene>
<evidence type="ECO:0000259" key="2">
    <source>
        <dbReference type="PROSITE" id="PS50943"/>
    </source>
</evidence>
<proteinExistence type="predicted"/>
<dbReference type="InParanoid" id="C7Q3C3"/>
<protein>
    <submittedName>
        <fullName evidence="3">Transcriptional regulator, XRE family</fullName>
    </submittedName>
</protein>
<dbReference type="STRING" id="479433.Caci_4999"/>
<feature type="region of interest" description="Disordered" evidence="1">
    <location>
        <begin position="260"/>
        <end position="301"/>
    </location>
</feature>
<sequence length="301" mass="33144">MDRALLADFLRARREALQPEDVGLPRGSRRRAGGLRREEVAMLAGMSTDYYSRIEQRRGPMPSEPILAALAQGLKLSPSEREHLFALGGHSAPRRSLRDERVSPAVTRIVERLGDTPAIVFSRFGEALLQTPGAVALFGDYTRFSGMSRYLVYRWFTDPAQRAIYPPEDHDLRGRVFTVDLRAAYTADPTGTAGEIVEALLAVSPAFAEVWRRHEVDVTHHHELKRYRHPVLGDLEMYSRRLYDPDEGQDLLVFMAEPGSASEEKLQRLIPADGSGDGAGDSSGSGDGDSRGSGSGAEALI</sequence>
<dbReference type="Gene3D" id="1.10.260.40">
    <property type="entry name" value="lambda repressor-like DNA-binding domains"/>
    <property type="match status" value="1"/>
</dbReference>
<dbReference type="OrthoDB" id="4336585at2"/>
<dbReference type="AlphaFoldDB" id="C7Q3C3"/>
<dbReference type="PANTHER" id="PTHR35010">
    <property type="entry name" value="BLL4672 PROTEIN-RELATED"/>
    <property type="match status" value="1"/>
</dbReference>
<feature type="domain" description="HTH cro/C1-type" evidence="2">
    <location>
        <begin position="34"/>
        <end position="81"/>
    </location>
</feature>
<feature type="compositionally biased region" description="Gly residues" evidence="1">
    <location>
        <begin position="275"/>
        <end position="295"/>
    </location>
</feature>
<accession>C7Q3C3</accession>
<dbReference type="EMBL" id="CP001700">
    <property type="protein sequence ID" value="ACU73859.1"/>
    <property type="molecule type" value="Genomic_DNA"/>
</dbReference>
<evidence type="ECO:0000313" key="3">
    <source>
        <dbReference type="EMBL" id="ACU73859.1"/>
    </source>
</evidence>
<reference evidence="3 4" key="1">
    <citation type="journal article" date="2009" name="Stand. Genomic Sci.">
        <title>Complete genome sequence of Catenulispora acidiphila type strain (ID 139908).</title>
        <authorList>
            <person name="Copeland A."/>
            <person name="Lapidus A."/>
            <person name="Glavina Del Rio T."/>
            <person name="Nolan M."/>
            <person name="Lucas S."/>
            <person name="Chen F."/>
            <person name="Tice H."/>
            <person name="Cheng J.F."/>
            <person name="Bruce D."/>
            <person name="Goodwin L."/>
            <person name="Pitluck S."/>
            <person name="Mikhailova N."/>
            <person name="Pati A."/>
            <person name="Ivanova N."/>
            <person name="Mavromatis K."/>
            <person name="Chen A."/>
            <person name="Palaniappan K."/>
            <person name="Chain P."/>
            <person name="Land M."/>
            <person name="Hauser L."/>
            <person name="Chang Y.J."/>
            <person name="Jeffries C.D."/>
            <person name="Chertkov O."/>
            <person name="Brettin T."/>
            <person name="Detter J.C."/>
            <person name="Han C."/>
            <person name="Ali Z."/>
            <person name="Tindall B.J."/>
            <person name="Goker M."/>
            <person name="Bristow J."/>
            <person name="Eisen J.A."/>
            <person name="Markowitz V."/>
            <person name="Hugenholtz P."/>
            <person name="Kyrpides N.C."/>
            <person name="Klenk H.P."/>
        </authorList>
    </citation>
    <scope>NUCLEOTIDE SEQUENCE [LARGE SCALE GENOMIC DNA]</scope>
    <source>
        <strain evidence="4">DSM 44928 / JCM 14897 / NBRC 102108 / NRRL B-24433 / ID139908</strain>
    </source>
</reference>
<dbReference type="GO" id="GO:0003677">
    <property type="term" value="F:DNA binding"/>
    <property type="evidence" value="ECO:0007669"/>
    <property type="project" value="InterPro"/>
</dbReference>